<evidence type="ECO:0000313" key="2">
    <source>
        <dbReference type="Proteomes" id="UP000266644"/>
    </source>
</evidence>
<reference evidence="1 2" key="1">
    <citation type="submission" date="2018-08" db="EMBL/GenBank/DDBJ databases">
        <title>A genome reference for cultivated species of the human gut microbiota.</title>
        <authorList>
            <person name="Zou Y."/>
            <person name="Xue W."/>
            <person name="Luo G."/>
        </authorList>
    </citation>
    <scope>NUCLEOTIDE SEQUENCE [LARGE SCALE GENOMIC DNA]</scope>
    <source>
        <strain evidence="1 2">AM18-6</strain>
    </source>
</reference>
<sequence>MFYIINFKQRYAKVWRCTSEKGIIVRFFVGLGAFFMKLVWRVVWFCVLFCSFSRIFKKNNIK</sequence>
<dbReference type="Proteomes" id="UP000266644">
    <property type="component" value="Unassembled WGS sequence"/>
</dbReference>
<proteinExistence type="predicted"/>
<dbReference type="EMBL" id="QRJE01000002">
    <property type="protein sequence ID" value="RHH16096.1"/>
    <property type="molecule type" value="Genomic_DNA"/>
</dbReference>
<protein>
    <submittedName>
        <fullName evidence="1">Uncharacterized protein</fullName>
    </submittedName>
</protein>
<dbReference type="AlphaFoldDB" id="A0A0I9RWX6"/>
<gene>
    <name evidence="1" type="ORF">DW228_01445</name>
</gene>
<accession>A0A0I9RWX6</accession>
<name>A0A0I9RWX6_BACFG</name>
<comment type="caution">
    <text evidence="1">The sequence shown here is derived from an EMBL/GenBank/DDBJ whole genome shotgun (WGS) entry which is preliminary data.</text>
</comment>
<organism evidence="1 2">
    <name type="scientific">Bacteroides fragilis</name>
    <dbReference type="NCBI Taxonomy" id="817"/>
    <lineage>
        <taxon>Bacteria</taxon>
        <taxon>Pseudomonadati</taxon>
        <taxon>Bacteroidota</taxon>
        <taxon>Bacteroidia</taxon>
        <taxon>Bacteroidales</taxon>
        <taxon>Bacteroidaceae</taxon>
        <taxon>Bacteroides</taxon>
    </lineage>
</organism>
<evidence type="ECO:0000313" key="1">
    <source>
        <dbReference type="EMBL" id="RHH16096.1"/>
    </source>
</evidence>